<dbReference type="Gene3D" id="1.10.10.10">
    <property type="entry name" value="Winged helix-like DNA-binding domain superfamily/Winged helix DNA-binding domain"/>
    <property type="match status" value="1"/>
</dbReference>
<dbReference type="PANTHER" id="PTHR33204:SF37">
    <property type="entry name" value="HTH-TYPE TRANSCRIPTIONAL REGULATOR YODB"/>
    <property type="match status" value="1"/>
</dbReference>
<keyword evidence="6" id="KW-1185">Reference proteome</keyword>
<dbReference type="InterPro" id="IPR036390">
    <property type="entry name" value="WH_DNA-bd_sf"/>
</dbReference>
<keyword evidence="3" id="KW-0804">Transcription</keyword>
<accession>A0ABU4GDN1</accession>
<proteinExistence type="predicted"/>
<dbReference type="PROSITE" id="PS51118">
    <property type="entry name" value="HTH_HXLR"/>
    <property type="match status" value="1"/>
</dbReference>
<evidence type="ECO:0000256" key="3">
    <source>
        <dbReference type="ARBA" id="ARBA00023163"/>
    </source>
</evidence>
<evidence type="ECO:0000256" key="1">
    <source>
        <dbReference type="ARBA" id="ARBA00023015"/>
    </source>
</evidence>
<dbReference type="InterPro" id="IPR036388">
    <property type="entry name" value="WH-like_DNA-bd_sf"/>
</dbReference>
<evidence type="ECO:0000256" key="2">
    <source>
        <dbReference type="ARBA" id="ARBA00023125"/>
    </source>
</evidence>
<evidence type="ECO:0000313" key="5">
    <source>
        <dbReference type="EMBL" id="MDW0114443.1"/>
    </source>
</evidence>
<protein>
    <submittedName>
        <fullName evidence="5">Helix-turn-helix domain-containing protein</fullName>
    </submittedName>
</protein>
<sequence length="119" mass="13769">MKKSEEVIQAKQQSACDSFHEMIEFIGKRWTGIIVYRLLDGPKRYHELLAEIQGISDRLLTERLRDLEAHGIVRKNVLDQAVRKVEYELTESGKELEDIIKAIMKWVKVNGCLSRIANS</sequence>
<comment type="caution">
    <text evidence="5">The sequence shown here is derived from an EMBL/GenBank/DDBJ whole genome shotgun (WGS) entry which is preliminary data.</text>
</comment>
<dbReference type="RefSeq" id="WP_317945500.1">
    <property type="nucleotide sequence ID" value="NZ_JAUBDI010000017.1"/>
</dbReference>
<dbReference type="EMBL" id="JAUBDI010000017">
    <property type="protein sequence ID" value="MDW0114443.1"/>
    <property type="molecule type" value="Genomic_DNA"/>
</dbReference>
<gene>
    <name evidence="5" type="ORF">QT711_14690</name>
</gene>
<keyword evidence="2" id="KW-0238">DNA-binding</keyword>
<dbReference type="PANTHER" id="PTHR33204">
    <property type="entry name" value="TRANSCRIPTIONAL REGULATOR, MARR FAMILY"/>
    <property type="match status" value="1"/>
</dbReference>
<dbReference type="Proteomes" id="UP001282284">
    <property type="component" value="Unassembled WGS sequence"/>
</dbReference>
<dbReference type="SUPFAM" id="SSF46785">
    <property type="entry name" value="Winged helix' DNA-binding domain"/>
    <property type="match status" value="1"/>
</dbReference>
<evidence type="ECO:0000313" key="6">
    <source>
        <dbReference type="Proteomes" id="UP001282284"/>
    </source>
</evidence>
<reference evidence="5 6" key="1">
    <citation type="submission" date="2023-06" db="EMBL/GenBank/DDBJ databases">
        <title>Sporosarcina sp. nov., isolated from Korean traditional fermented seafood 'Jeotgal'.</title>
        <authorList>
            <person name="Yang A.I."/>
            <person name="Shin N.-R."/>
        </authorList>
    </citation>
    <scope>NUCLEOTIDE SEQUENCE [LARGE SCALE GENOMIC DNA]</scope>
    <source>
        <strain evidence="5 6">KCTC13119</strain>
    </source>
</reference>
<name>A0ABU4GDN1_9BACL</name>
<organism evidence="5 6">
    <name type="scientific">Sporosarcina saromensis</name>
    <dbReference type="NCBI Taxonomy" id="359365"/>
    <lineage>
        <taxon>Bacteria</taxon>
        <taxon>Bacillati</taxon>
        <taxon>Bacillota</taxon>
        <taxon>Bacilli</taxon>
        <taxon>Bacillales</taxon>
        <taxon>Caryophanaceae</taxon>
        <taxon>Sporosarcina</taxon>
    </lineage>
</organism>
<evidence type="ECO:0000259" key="4">
    <source>
        <dbReference type="PROSITE" id="PS51118"/>
    </source>
</evidence>
<dbReference type="InterPro" id="IPR002577">
    <property type="entry name" value="HTH_HxlR"/>
</dbReference>
<feature type="domain" description="HTH hxlR-type" evidence="4">
    <location>
        <begin position="16"/>
        <end position="115"/>
    </location>
</feature>
<dbReference type="Pfam" id="PF01638">
    <property type="entry name" value="HxlR"/>
    <property type="match status" value="1"/>
</dbReference>
<keyword evidence="1" id="KW-0805">Transcription regulation</keyword>